<evidence type="ECO:0000313" key="8">
    <source>
        <dbReference type="EMBL" id="MFD2663624.1"/>
    </source>
</evidence>
<gene>
    <name evidence="8" type="ORF">ACFSW5_25620</name>
</gene>
<dbReference type="RefSeq" id="WP_379280015.1">
    <property type="nucleotide sequence ID" value="NZ_JBHUGT010000011.1"/>
</dbReference>
<dbReference type="InterPro" id="IPR050490">
    <property type="entry name" value="Bact_solute-bd_prot1"/>
</dbReference>
<dbReference type="PANTHER" id="PTHR43649:SF33">
    <property type="entry name" value="POLYGALACTURONAN_RHAMNOGALACTURONAN-BINDING PROTEIN YTCQ"/>
    <property type="match status" value="1"/>
</dbReference>
<protein>
    <submittedName>
        <fullName evidence="8">ABC transporter substrate-binding protein</fullName>
    </submittedName>
</protein>
<dbReference type="Proteomes" id="UP001597493">
    <property type="component" value="Unassembled WGS sequence"/>
</dbReference>
<dbReference type="Gene3D" id="3.40.190.10">
    <property type="entry name" value="Periplasmic binding protein-like II"/>
    <property type="match status" value="1"/>
</dbReference>
<accession>A0ABW5R4G0</accession>
<name>A0ABW5R4G0_9BACL</name>
<keyword evidence="4" id="KW-0564">Palmitate</keyword>
<dbReference type="SUPFAM" id="SSF53850">
    <property type="entry name" value="Periplasmic binding protein-like II"/>
    <property type="match status" value="1"/>
</dbReference>
<dbReference type="InterPro" id="IPR006059">
    <property type="entry name" value="SBP"/>
</dbReference>
<comment type="caution">
    <text evidence="8">The sequence shown here is derived from an EMBL/GenBank/DDBJ whole genome shotgun (WGS) entry which is preliminary data.</text>
</comment>
<dbReference type="EMBL" id="JBHUMY010000043">
    <property type="protein sequence ID" value="MFD2663624.1"/>
    <property type="molecule type" value="Genomic_DNA"/>
</dbReference>
<dbReference type="Pfam" id="PF01547">
    <property type="entry name" value="SBP_bac_1"/>
    <property type="match status" value="1"/>
</dbReference>
<keyword evidence="1" id="KW-1003">Cell membrane</keyword>
<evidence type="ECO:0000256" key="4">
    <source>
        <dbReference type="ARBA" id="ARBA00023139"/>
    </source>
</evidence>
<feature type="signal peptide" evidence="7">
    <location>
        <begin position="1"/>
        <end position="19"/>
    </location>
</feature>
<evidence type="ECO:0000256" key="1">
    <source>
        <dbReference type="ARBA" id="ARBA00022475"/>
    </source>
</evidence>
<evidence type="ECO:0000256" key="7">
    <source>
        <dbReference type="SAM" id="SignalP"/>
    </source>
</evidence>
<dbReference type="PROSITE" id="PS51257">
    <property type="entry name" value="PROKAR_LIPOPROTEIN"/>
    <property type="match status" value="1"/>
</dbReference>
<proteinExistence type="predicted"/>
<organism evidence="8 9">
    <name type="scientific">Paenibacillus thailandensis</name>
    <dbReference type="NCBI Taxonomy" id="393250"/>
    <lineage>
        <taxon>Bacteria</taxon>
        <taxon>Bacillati</taxon>
        <taxon>Bacillota</taxon>
        <taxon>Bacilli</taxon>
        <taxon>Bacillales</taxon>
        <taxon>Paenibacillaceae</taxon>
        <taxon>Paenibacillus</taxon>
    </lineage>
</organism>
<evidence type="ECO:0000256" key="5">
    <source>
        <dbReference type="ARBA" id="ARBA00023288"/>
    </source>
</evidence>
<feature type="region of interest" description="Disordered" evidence="6">
    <location>
        <begin position="445"/>
        <end position="481"/>
    </location>
</feature>
<keyword evidence="2 7" id="KW-0732">Signal</keyword>
<sequence length="481" mass="54660">MKRLLKMMLPAALTVSMLAGCSFGGSSDPKKNEQASIKVMYYDEQQFFRDYGMLFSALYPNIDIEVVSTQTVRYEEGKDMEAEMMKFIEENQPDVLMLDSEQYEKMAAEGKLYDLETRMSQEKYNTENIVPGLIDYLKEKGGGKLYGMVPDFYGQALYYNKDLFDKYNIPYPTDRMSWNDVLQLARMFPTDGSDKDRVYGLKMSYDKSLFQIGNTIGNTNGLSFVNANKKEVTINTDGWKSVFQTALDAIDSKTLYFESENQQDAQTYEDYLMSDPFISGRLAMMVEGPWMRQQIEEAENYLKDKAEVVKNWDLVTVPVDPQNPDYSSAMSFNTIYAINAQSPSTDAAWQFINYVTSDEYARVASKSGFYNGFPIRTDYIKDEEGRNYAAFYALKPSTRNPYGEFDKLPSNFYMEFDGIANQELTGVQEGTKTLDEALQSLQEKGQAALIKAEQEEQEKAKTEGATGTEESADEAVSTPAE</sequence>
<evidence type="ECO:0000256" key="3">
    <source>
        <dbReference type="ARBA" id="ARBA00023136"/>
    </source>
</evidence>
<feature type="chain" id="PRO_5045222585" evidence="7">
    <location>
        <begin position="20"/>
        <end position="481"/>
    </location>
</feature>
<keyword evidence="5" id="KW-0449">Lipoprotein</keyword>
<keyword evidence="3" id="KW-0472">Membrane</keyword>
<feature type="compositionally biased region" description="Basic and acidic residues" evidence="6">
    <location>
        <begin position="452"/>
        <end position="462"/>
    </location>
</feature>
<reference evidence="9" key="1">
    <citation type="journal article" date="2019" name="Int. J. Syst. Evol. Microbiol.">
        <title>The Global Catalogue of Microorganisms (GCM) 10K type strain sequencing project: providing services to taxonomists for standard genome sequencing and annotation.</title>
        <authorList>
            <consortium name="The Broad Institute Genomics Platform"/>
            <consortium name="The Broad Institute Genome Sequencing Center for Infectious Disease"/>
            <person name="Wu L."/>
            <person name="Ma J."/>
        </authorList>
    </citation>
    <scope>NUCLEOTIDE SEQUENCE [LARGE SCALE GENOMIC DNA]</scope>
    <source>
        <strain evidence="9">TISTR 1827</strain>
    </source>
</reference>
<evidence type="ECO:0000313" key="9">
    <source>
        <dbReference type="Proteomes" id="UP001597493"/>
    </source>
</evidence>
<evidence type="ECO:0000256" key="6">
    <source>
        <dbReference type="SAM" id="MobiDB-lite"/>
    </source>
</evidence>
<evidence type="ECO:0000256" key="2">
    <source>
        <dbReference type="ARBA" id="ARBA00022729"/>
    </source>
</evidence>
<keyword evidence="9" id="KW-1185">Reference proteome</keyword>
<dbReference type="PANTHER" id="PTHR43649">
    <property type="entry name" value="ARABINOSE-BINDING PROTEIN-RELATED"/>
    <property type="match status" value="1"/>
</dbReference>